<proteinExistence type="predicted"/>
<evidence type="ECO:0000313" key="1">
    <source>
        <dbReference type="EMBL" id="KAK1851176.1"/>
    </source>
</evidence>
<comment type="caution">
    <text evidence="1">The sequence shown here is derived from an EMBL/GenBank/DDBJ whole genome shotgun (WGS) entry which is preliminary data.</text>
</comment>
<evidence type="ECO:0000313" key="2">
    <source>
        <dbReference type="Proteomes" id="UP001243330"/>
    </source>
</evidence>
<name>A0AAD9ENN5_9PEZI</name>
<reference evidence="1" key="1">
    <citation type="submission" date="2023-01" db="EMBL/GenBank/DDBJ databases">
        <title>Colletotrichum chrysophilum M932 genome sequence.</title>
        <authorList>
            <person name="Baroncelli R."/>
        </authorList>
    </citation>
    <scope>NUCLEOTIDE SEQUENCE</scope>
    <source>
        <strain evidence="1">M932</strain>
    </source>
</reference>
<protein>
    <submittedName>
        <fullName evidence="1">Uncharacterized protein</fullName>
    </submittedName>
</protein>
<dbReference type="Proteomes" id="UP001243330">
    <property type="component" value="Unassembled WGS sequence"/>
</dbReference>
<organism evidence="1 2">
    <name type="scientific">Colletotrichum chrysophilum</name>
    <dbReference type="NCBI Taxonomy" id="1836956"/>
    <lineage>
        <taxon>Eukaryota</taxon>
        <taxon>Fungi</taxon>
        <taxon>Dikarya</taxon>
        <taxon>Ascomycota</taxon>
        <taxon>Pezizomycotina</taxon>
        <taxon>Sordariomycetes</taxon>
        <taxon>Hypocreomycetidae</taxon>
        <taxon>Glomerellales</taxon>
        <taxon>Glomerellaceae</taxon>
        <taxon>Colletotrichum</taxon>
        <taxon>Colletotrichum gloeosporioides species complex</taxon>
    </lineage>
</organism>
<dbReference type="AlphaFoldDB" id="A0AAD9ENN5"/>
<accession>A0AAD9ENN5</accession>
<keyword evidence="2" id="KW-1185">Reference proteome</keyword>
<gene>
    <name evidence="1" type="ORF">CCHR01_06206</name>
</gene>
<sequence length="81" mass="8208">MMMALSPDGSGLGSGVMLSANAGLTMTAKFGSSRLAFQLHNSNGGFPQISPEKTGHLPALSMRFIMAPRSLPSSAAPSGAT</sequence>
<dbReference type="EMBL" id="JAQOWY010000102">
    <property type="protein sequence ID" value="KAK1851176.1"/>
    <property type="molecule type" value="Genomic_DNA"/>
</dbReference>